<dbReference type="Pfam" id="PF01588">
    <property type="entry name" value="tRNA_bind"/>
    <property type="match status" value="1"/>
</dbReference>
<accession>A0A5J4UHJ2</accession>
<sequence length="155" mass="16507">KNCRKHPDADKLIIADADIGDGIIKTLVTGLIPHYQPEDIEGKMVCSIANLKPKKMVGVEGGVMLLAATNKESGKIQILEPPAGVVPGDRIYPEGHIQLTAPTEAPAEVPKRQFEKVVAGFKIFGEKPTFYGVPLIVAGKGSITAAGIPDESEFH</sequence>
<evidence type="ECO:0000313" key="6">
    <source>
        <dbReference type="Proteomes" id="UP000324800"/>
    </source>
</evidence>
<protein>
    <submittedName>
        <fullName evidence="5">Putative Aminoacyl tRNA synthase complex-interacting multifunctional protein 1</fullName>
    </submittedName>
</protein>
<dbReference type="Proteomes" id="UP000324800">
    <property type="component" value="Unassembled WGS sequence"/>
</dbReference>
<keyword evidence="1 3" id="KW-0820">tRNA-binding</keyword>
<dbReference type="InterPro" id="IPR012340">
    <property type="entry name" value="NA-bd_OB-fold"/>
</dbReference>
<dbReference type="GO" id="GO:0000049">
    <property type="term" value="F:tRNA binding"/>
    <property type="evidence" value="ECO:0007669"/>
    <property type="project" value="UniProtKB-UniRule"/>
</dbReference>
<dbReference type="PROSITE" id="PS50886">
    <property type="entry name" value="TRBD"/>
    <property type="match status" value="1"/>
</dbReference>
<keyword evidence="2 3" id="KW-0694">RNA-binding</keyword>
<dbReference type="AlphaFoldDB" id="A0A5J4UHJ2"/>
<feature type="non-terminal residue" evidence="5">
    <location>
        <position position="1"/>
    </location>
</feature>
<dbReference type="InterPro" id="IPR051270">
    <property type="entry name" value="Tyrosine-tRNA_ligase_regulator"/>
</dbReference>
<evidence type="ECO:0000256" key="3">
    <source>
        <dbReference type="PROSITE-ProRule" id="PRU00209"/>
    </source>
</evidence>
<dbReference type="Gene3D" id="2.40.50.140">
    <property type="entry name" value="Nucleic acid-binding proteins"/>
    <property type="match status" value="1"/>
</dbReference>
<dbReference type="OrthoDB" id="197206at2759"/>
<reference evidence="5 6" key="1">
    <citation type="submission" date="2019-03" db="EMBL/GenBank/DDBJ databases">
        <title>Single cell metagenomics reveals metabolic interactions within the superorganism composed of flagellate Streblomastix strix and complex community of Bacteroidetes bacteria on its surface.</title>
        <authorList>
            <person name="Treitli S.C."/>
            <person name="Kolisko M."/>
            <person name="Husnik F."/>
            <person name="Keeling P."/>
            <person name="Hampl V."/>
        </authorList>
    </citation>
    <scope>NUCLEOTIDE SEQUENCE [LARGE SCALE GENOMIC DNA]</scope>
    <source>
        <strain evidence="5">ST1C</strain>
    </source>
</reference>
<dbReference type="PANTHER" id="PTHR11586">
    <property type="entry name" value="TRNA-AMINOACYLATION COFACTOR ARC1 FAMILY MEMBER"/>
    <property type="match status" value="1"/>
</dbReference>
<dbReference type="EMBL" id="SNRW01015540">
    <property type="protein sequence ID" value="KAA6370286.1"/>
    <property type="molecule type" value="Genomic_DNA"/>
</dbReference>
<name>A0A5J4UHJ2_9EUKA</name>
<evidence type="ECO:0000256" key="1">
    <source>
        <dbReference type="ARBA" id="ARBA00022555"/>
    </source>
</evidence>
<feature type="domain" description="TRNA-binding" evidence="4">
    <location>
        <begin position="1"/>
        <end position="92"/>
    </location>
</feature>
<comment type="caution">
    <text evidence="5">The sequence shown here is derived from an EMBL/GenBank/DDBJ whole genome shotgun (WGS) entry which is preliminary data.</text>
</comment>
<evidence type="ECO:0000256" key="2">
    <source>
        <dbReference type="ARBA" id="ARBA00022884"/>
    </source>
</evidence>
<evidence type="ECO:0000259" key="4">
    <source>
        <dbReference type="PROSITE" id="PS50886"/>
    </source>
</evidence>
<dbReference type="PANTHER" id="PTHR11586:SF37">
    <property type="entry name" value="TRNA-BINDING DOMAIN-CONTAINING PROTEIN"/>
    <property type="match status" value="1"/>
</dbReference>
<organism evidence="5 6">
    <name type="scientific">Streblomastix strix</name>
    <dbReference type="NCBI Taxonomy" id="222440"/>
    <lineage>
        <taxon>Eukaryota</taxon>
        <taxon>Metamonada</taxon>
        <taxon>Preaxostyla</taxon>
        <taxon>Oxymonadida</taxon>
        <taxon>Streblomastigidae</taxon>
        <taxon>Streblomastix</taxon>
    </lineage>
</organism>
<evidence type="ECO:0000313" key="5">
    <source>
        <dbReference type="EMBL" id="KAA6370286.1"/>
    </source>
</evidence>
<proteinExistence type="predicted"/>
<gene>
    <name evidence="5" type="ORF">EZS28_034186</name>
</gene>
<dbReference type="SUPFAM" id="SSF50249">
    <property type="entry name" value="Nucleic acid-binding proteins"/>
    <property type="match status" value="1"/>
</dbReference>
<dbReference type="InterPro" id="IPR002547">
    <property type="entry name" value="tRNA-bd_dom"/>
</dbReference>